<dbReference type="PANTHER" id="PTHR34990">
    <property type="entry name" value="UDP-2,3-DIACYLGLUCOSAMINE HYDROLASE-RELATED"/>
    <property type="match status" value="1"/>
</dbReference>
<dbReference type="HOGENOM" id="CLU_061126_1_0_6"/>
<organism evidence="7 8">
    <name type="scientific">Beggiatoa alba B18LD</name>
    <dbReference type="NCBI Taxonomy" id="395493"/>
    <lineage>
        <taxon>Bacteria</taxon>
        <taxon>Pseudomonadati</taxon>
        <taxon>Pseudomonadota</taxon>
        <taxon>Gammaproteobacteria</taxon>
        <taxon>Thiotrichales</taxon>
        <taxon>Thiotrichaceae</taxon>
        <taxon>Beggiatoa</taxon>
    </lineage>
</organism>
<evidence type="ECO:0000256" key="4">
    <source>
        <dbReference type="ARBA" id="ARBA00023136"/>
    </source>
</evidence>
<evidence type="ECO:0000259" key="6">
    <source>
        <dbReference type="Pfam" id="PF00149"/>
    </source>
</evidence>
<proteinExistence type="predicted"/>
<dbReference type="eggNOG" id="COG2908">
    <property type="taxonomic scope" value="Bacteria"/>
</dbReference>
<evidence type="ECO:0000256" key="3">
    <source>
        <dbReference type="ARBA" id="ARBA00022723"/>
    </source>
</evidence>
<evidence type="ECO:0000256" key="1">
    <source>
        <dbReference type="ARBA" id="ARBA00022475"/>
    </source>
</evidence>
<gene>
    <name evidence="7" type="ORF">BegalDRAFT_1821</name>
</gene>
<sequence>MTPPTKHYRAIWLSDIHLGTRGCKADFLLDFLKNHESEYLYLVGDIIDGWRLKKSWYWSQSHNDVIQKVLRKARKGTKVFFIPGNHDEAARQFLNITFGDIHVVDEMIHTTADGRRLLVIHGDQFDGVIQYARWLALLGDWAYEMVLSLNHFYNLCRRKLGYPYWSLSAYLKHKVKNAVNFITAFEQVLAEEARRRELDGVVCGHIHKAEIRMIDDILYCNDGDWVESCTALIEDWDGNLFIMEWTDNHQPPHHKKQVHEDSDSIRRVVTSN</sequence>
<keyword evidence="3" id="KW-0479">Metal-binding</keyword>
<evidence type="ECO:0000256" key="5">
    <source>
        <dbReference type="ARBA" id="ARBA00023211"/>
    </source>
</evidence>
<dbReference type="RefSeq" id="WP_002685858.1">
    <property type="nucleotide sequence ID" value="NZ_JH600070.1"/>
</dbReference>
<keyword evidence="1" id="KW-1003">Cell membrane</keyword>
<dbReference type="GO" id="GO:0016020">
    <property type="term" value="C:membrane"/>
    <property type="evidence" value="ECO:0007669"/>
    <property type="project" value="GOC"/>
</dbReference>
<evidence type="ECO:0000256" key="2">
    <source>
        <dbReference type="ARBA" id="ARBA00022519"/>
    </source>
</evidence>
<dbReference type="STRING" id="395493.BegalDRAFT_1821"/>
<accession>I3CGF2</accession>
<dbReference type="OrthoDB" id="9802481at2"/>
<dbReference type="CDD" id="cd07398">
    <property type="entry name" value="MPP_YbbF-LpxH"/>
    <property type="match status" value="1"/>
</dbReference>
<keyword evidence="2" id="KW-0997">Cell inner membrane</keyword>
<dbReference type="GO" id="GO:0008758">
    <property type="term" value="F:UDP-2,3-diacylglucosamine hydrolase activity"/>
    <property type="evidence" value="ECO:0007669"/>
    <property type="project" value="TreeGrafter"/>
</dbReference>
<dbReference type="SUPFAM" id="SSF56300">
    <property type="entry name" value="Metallo-dependent phosphatases"/>
    <property type="match status" value="1"/>
</dbReference>
<reference evidence="7 8" key="1">
    <citation type="submission" date="2011-11" db="EMBL/GenBank/DDBJ databases">
        <title>Improved High-Quality Draft sequence of Beggiatoa alba B18lD.</title>
        <authorList>
            <consortium name="US DOE Joint Genome Institute"/>
            <person name="Lucas S."/>
            <person name="Han J."/>
            <person name="Lapidus A."/>
            <person name="Cheng J.-F."/>
            <person name="Goodwin L."/>
            <person name="Pitluck S."/>
            <person name="Peters L."/>
            <person name="Mikhailova N."/>
            <person name="Held B."/>
            <person name="Detter J.C."/>
            <person name="Han C."/>
            <person name="Tapia R."/>
            <person name="Land M."/>
            <person name="Hauser L."/>
            <person name="Kyrpides N."/>
            <person name="Ivanova N."/>
            <person name="Pagani I."/>
            <person name="Samuel K."/>
            <person name="Teske A."/>
            <person name="Mueller J."/>
            <person name="Woyke T."/>
        </authorList>
    </citation>
    <scope>NUCLEOTIDE SEQUENCE [LARGE SCALE GENOMIC DNA]</scope>
    <source>
        <strain evidence="7 8">B18LD</strain>
    </source>
</reference>
<evidence type="ECO:0000313" key="8">
    <source>
        <dbReference type="Proteomes" id="UP000005744"/>
    </source>
</evidence>
<keyword evidence="8" id="KW-1185">Reference proteome</keyword>
<feature type="domain" description="Calcineurin-like phosphoesterase" evidence="6">
    <location>
        <begin position="11"/>
        <end position="208"/>
    </location>
</feature>
<dbReference type="PANTHER" id="PTHR34990:SF2">
    <property type="entry name" value="BLL8164 PROTEIN"/>
    <property type="match status" value="1"/>
</dbReference>
<evidence type="ECO:0000313" key="7">
    <source>
        <dbReference type="EMBL" id="EIJ42695.1"/>
    </source>
</evidence>
<dbReference type="Proteomes" id="UP000005744">
    <property type="component" value="Unassembled WGS sequence"/>
</dbReference>
<protein>
    <recommendedName>
        <fullName evidence="6">Calcineurin-like phosphoesterase domain-containing protein</fullName>
    </recommendedName>
</protein>
<dbReference type="EMBL" id="JH600070">
    <property type="protein sequence ID" value="EIJ42695.1"/>
    <property type="molecule type" value="Genomic_DNA"/>
</dbReference>
<dbReference type="InterPro" id="IPR004843">
    <property type="entry name" value="Calcineurin-like_PHP"/>
</dbReference>
<name>I3CGF2_9GAMM</name>
<dbReference type="InterPro" id="IPR029052">
    <property type="entry name" value="Metallo-depent_PP-like"/>
</dbReference>
<dbReference type="AlphaFoldDB" id="I3CGF2"/>
<dbReference type="GO" id="GO:0009245">
    <property type="term" value="P:lipid A biosynthetic process"/>
    <property type="evidence" value="ECO:0007669"/>
    <property type="project" value="TreeGrafter"/>
</dbReference>
<keyword evidence="5" id="KW-0464">Manganese</keyword>
<keyword evidence="4" id="KW-0472">Membrane</keyword>
<dbReference type="Gene3D" id="3.60.21.10">
    <property type="match status" value="1"/>
</dbReference>
<dbReference type="GO" id="GO:0046872">
    <property type="term" value="F:metal ion binding"/>
    <property type="evidence" value="ECO:0007669"/>
    <property type="project" value="UniProtKB-KW"/>
</dbReference>
<dbReference type="InterPro" id="IPR043461">
    <property type="entry name" value="LpxH-like"/>
</dbReference>
<dbReference type="Pfam" id="PF00149">
    <property type="entry name" value="Metallophos"/>
    <property type="match status" value="1"/>
</dbReference>